<proteinExistence type="predicted"/>
<keyword evidence="1" id="KW-1133">Transmembrane helix</keyword>
<name>A0A9E8LNR0_9NEOP</name>
<feature type="transmembrane region" description="Helical" evidence="1">
    <location>
        <begin position="48"/>
        <end position="72"/>
    </location>
</feature>
<sequence>MFYMFLILYTMVNLILMFISSPMMMMMMMILQIINMSIIIGLINKSFWYSYILFLIIIGGLMVLFIYMTSLISNNIYKFNMKKMIFISMILMLMILILIIKYNPNINNIIPIQFMNNLNNNTLMKIYNNYSMMMIFLMMNYLFFALLVSTKIINLFYGPLRSK</sequence>
<reference evidence="2" key="1">
    <citation type="submission" date="2021-11" db="EMBL/GenBank/DDBJ databases">
        <authorList>
            <person name="Ge X.-Y."/>
            <person name="Peng L."/>
            <person name="Sun C.-H."/>
            <person name="Wang B.-X."/>
        </authorList>
    </citation>
    <scope>NUCLEOTIDE SEQUENCE</scope>
</reference>
<dbReference type="EMBL" id="OL678006">
    <property type="protein sequence ID" value="UZZ43828.1"/>
    <property type="molecule type" value="Genomic_DNA"/>
</dbReference>
<keyword evidence="1" id="KW-0812">Transmembrane</keyword>
<feature type="transmembrane region" description="Helical" evidence="1">
    <location>
        <begin position="84"/>
        <end position="102"/>
    </location>
</feature>
<keyword evidence="1" id="KW-0472">Membrane</keyword>
<dbReference type="RefSeq" id="YP_010586092.1">
    <property type="nucleotide sequence ID" value="NC_069248.1"/>
</dbReference>
<dbReference type="AlphaFoldDB" id="A0A9E8LNR0"/>
<dbReference type="GeneID" id="77425223"/>
<reference evidence="2" key="2">
    <citation type="journal article" date="2022" name="Syst. Entomol.">
        <title>Massive gene rearrangements of mitochondrial genomes and implications for the phylogeny of Trichoptera (Insecta).</title>
        <authorList>
            <person name="Ge X."/>
            <person name="Peng L."/>
            <person name="Vogler A.P."/>
            <person name="Morse J.C."/>
            <person name="Yang L."/>
            <person name="Sun C."/>
            <person name="Wang B."/>
        </authorList>
    </citation>
    <scope>NUCLEOTIDE SEQUENCE</scope>
</reference>
<dbReference type="CTD" id="4541"/>
<organism evidence="2">
    <name type="scientific">Ceraclea indistincta</name>
    <dbReference type="NCBI Taxonomy" id="2904887"/>
    <lineage>
        <taxon>Eukaryota</taxon>
        <taxon>Metazoa</taxon>
        <taxon>Ecdysozoa</taxon>
        <taxon>Arthropoda</taxon>
        <taxon>Hexapoda</taxon>
        <taxon>Insecta</taxon>
        <taxon>Pterygota</taxon>
        <taxon>Neoptera</taxon>
        <taxon>Endopterygota</taxon>
        <taxon>Trichoptera</taxon>
        <taxon>Integripalpia</taxon>
        <taxon>Brevitentoria</taxon>
        <taxon>Leptoceroidea</taxon>
        <taxon>Leptoceridae</taxon>
        <taxon>Leptocerinae</taxon>
        <taxon>Athripsodini</taxon>
        <taxon>Ceraclea</taxon>
    </lineage>
</organism>
<accession>A0A9E8LNR0</accession>
<evidence type="ECO:0000256" key="1">
    <source>
        <dbReference type="SAM" id="Phobius"/>
    </source>
</evidence>
<gene>
    <name evidence="2" type="primary">ND6</name>
</gene>
<protein>
    <submittedName>
        <fullName evidence="2">NADH dehydrogenase subunit 6</fullName>
    </submittedName>
</protein>
<geneLocation type="mitochondrion" evidence="2"/>
<keyword evidence="2" id="KW-0496">Mitochondrion</keyword>
<evidence type="ECO:0000313" key="2">
    <source>
        <dbReference type="EMBL" id="UZZ43828.1"/>
    </source>
</evidence>
<feature type="transmembrane region" description="Helical" evidence="1">
    <location>
        <begin position="130"/>
        <end position="157"/>
    </location>
</feature>
<feature type="transmembrane region" description="Helical" evidence="1">
    <location>
        <begin position="12"/>
        <end position="42"/>
    </location>
</feature>